<sequence length="152" mass="17510">MKTISKIMVGIIGIMCLFASLQVKAQDRYGYCTFKKYDNGTNTQYLVISDPFRNWYETSNGKMTDQEKEAWTASFRAQANKQVGSQLMRTSDKPVPYRGEYNHFTSESACREGITKEVNDFNNGHKNAPQYQDGYPGGKSYYKVIYVYPSRR</sequence>
<dbReference type="AlphaFoldDB" id="U2HFX4"/>
<accession>U2HFX4</accession>
<evidence type="ECO:0000256" key="1">
    <source>
        <dbReference type="SAM" id="SignalP"/>
    </source>
</evidence>
<dbReference type="STRING" id="1346330.M472_18015"/>
<gene>
    <name evidence="2" type="ORF">M472_18015</name>
</gene>
<keyword evidence="3" id="KW-1185">Reference proteome</keyword>
<protein>
    <submittedName>
        <fullName evidence="2">Uncharacterized protein</fullName>
    </submittedName>
</protein>
<proteinExistence type="predicted"/>
<evidence type="ECO:0000313" key="3">
    <source>
        <dbReference type="Proteomes" id="UP000016584"/>
    </source>
</evidence>
<feature type="signal peptide" evidence="1">
    <location>
        <begin position="1"/>
        <end position="25"/>
    </location>
</feature>
<dbReference type="OrthoDB" id="1494900at2"/>
<evidence type="ECO:0000313" key="2">
    <source>
        <dbReference type="EMBL" id="ERJ60656.1"/>
    </source>
</evidence>
<organism evidence="2 3">
    <name type="scientific">Sphingobacterium paucimobilis HER1398</name>
    <dbReference type="NCBI Taxonomy" id="1346330"/>
    <lineage>
        <taxon>Bacteria</taxon>
        <taxon>Pseudomonadati</taxon>
        <taxon>Bacteroidota</taxon>
        <taxon>Sphingobacteriia</taxon>
        <taxon>Sphingobacteriales</taxon>
        <taxon>Sphingobacteriaceae</taxon>
        <taxon>Sphingobacterium</taxon>
    </lineage>
</organism>
<dbReference type="EMBL" id="ATDL01000004">
    <property type="protein sequence ID" value="ERJ60656.1"/>
    <property type="molecule type" value="Genomic_DNA"/>
</dbReference>
<keyword evidence="1" id="KW-0732">Signal</keyword>
<comment type="caution">
    <text evidence="2">The sequence shown here is derived from an EMBL/GenBank/DDBJ whole genome shotgun (WGS) entry which is preliminary data.</text>
</comment>
<dbReference type="Proteomes" id="UP000016584">
    <property type="component" value="Unassembled WGS sequence"/>
</dbReference>
<dbReference type="RefSeq" id="WP_021068754.1">
    <property type="nucleotide sequence ID" value="NZ_ATDL01000004.1"/>
</dbReference>
<reference evidence="2 3" key="1">
    <citation type="journal article" date="2013" name="Genome Announc.">
        <title>The Draft Genome Sequence of Sphingomonas paucimobilis Strain HER1398 (Proteobacteria), Host to the Giant PAU Phage, Indicates That It Is a Member of the Genus Sphingobacterium (Bacteroidetes).</title>
        <authorList>
            <person name="White R.A.III."/>
            <person name="Suttle C.A."/>
        </authorList>
    </citation>
    <scope>NUCLEOTIDE SEQUENCE [LARGE SCALE GENOMIC DNA]</scope>
    <source>
        <strain evidence="2 3">HER1398</strain>
    </source>
</reference>
<name>U2HFX4_9SPHI</name>
<feature type="chain" id="PRO_5004629128" evidence="1">
    <location>
        <begin position="26"/>
        <end position="152"/>
    </location>
</feature>
<dbReference type="PATRIC" id="fig|1346330.5.peg.561"/>